<keyword evidence="1" id="KW-1133">Transmembrane helix</keyword>
<dbReference type="PANTHER" id="PTHR36111">
    <property type="entry name" value="INNER MEMBRANE PROTEIN-RELATED"/>
    <property type="match status" value="1"/>
</dbReference>
<reference evidence="2 3" key="1">
    <citation type="journal article" date="2015" name="Genome Announc.">
        <title>Expanding the biotechnology potential of lactobacilli through comparative genomics of 213 strains and associated genera.</title>
        <authorList>
            <person name="Sun Z."/>
            <person name="Harris H.M."/>
            <person name="McCann A."/>
            <person name="Guo C."/>
            <person name="Argimon S."/>
            <person name="Zhang W."/>
            <person name="Yang X."/>
            <person name="Jeffery I.B."/>
            <person name="Cooney J.C."/>
            <person name="Kagawa T.F."/>
            <person name="Liu W."/>
            <person name="Song Y."/>
            <person name="Salvetti E."/>
            <person name="Wrobel A."/>
            <person name="Rasinkangas P."/>
            <person name="Parkhill J."/>
            <person name="Rea M.C."/>
            <person name="O'Sullivan O."/>
            <person name="Ritari J."/>
            <person name="Douillard F.P."/>
            <person name="Paul Ross R."/>
            <person name="Yang R."/>
            <person name="Briner A.E."/>
            <person name="Felis G.E."/>
            <person name="de Vos W.M."/>
            <person name="Barrangou R."/>
            <person name="Klaenhammer T.R."/>
            <person name="Caufield P.W."/>
            <person name="Cui Y."/>
            <person name="Zhang H."/>
            <person name="O'Toole P.W."/>
        </authorList>
    </citation>
    <scope>NUCLEOTIDE SEQUENCE [LARGE SCALE GENOMIC DNA]</scope>
    <source>
        <strain evidence="2 3">DSM 20019</strain>
    </source>
</reference>
<sequence length="110" mass="12070">MPTGVIINSLSVLFGGLFGSLLGDKLSTKFKTELTLIFGVASMGMGINAIIQMKNMPAVIFAVVLGTGIGLLIHFGRWIDRGAVLMERPISKFFRVKTIRYQIPNLFQHS</sequence>
<organism evidence="2 3">
    <name type="scientific">Latilactobacillus curvatus JCM 1096 = DSM 20019</name>
    <dbReference type="NCBI Taxonomy" id="1293592"/>
    <lineage>
        <taxon>Bacteria</taxon>
        <taxon>Bacillati</taxon>
        <taxon>Bacillota</taxon>
        <taxon>Bacilli</taxon>
        <taxon>Lactobacillales</taxon>
        <taxon>Lactobacillaceae</taxon>
        <taxon>Latilactobacillus</taxon>
    </lineage>
</organism>
<dbReference type="PANTHER" id="PTHR36111:SF2">
    <property type="entry name" value="INNER MEMBRANE PROTEIN"/>
    <property type="match status" value="1"/>
</dbReference>
<protein>
    <submittedName>
        <fullName evidence="2">Membrane protein</fullName>
    </submittedName>
</protein>
<feature type="transmembrane region" description="Helical" evidence="1">
    <location>
        <begin position="34"/>
        <end position="53"/>
    </location>
</feature>
<feature type="transmembrane region" description="Helical" evidence="1">
    <location>
        <begin position="59"/>
        <end position="79"/>
    </location>
</feature>
<feature type="transmembrane region" description="Helical" evidence="1">
    <location>
        <begin position="6"/>
        <end position="22"/>
    </location>
</feature>
<evidence type="ECO:0000313" key="3">
    <source>
        <dbReference type="Proteomes" id="UP000050828"/>
    </source>
</evidence>
<keyword evidence="1" id="KW-0812">Transmembrane</keyword>
<keyword evidence="1" id="KW-0472">Membrane</keyword>
<dbReference type="Proteomes" id="UP000050828">
    <property type="component" value="Unassembled WGS sequence"/>
</dbReference>
<gene>
    <name evidence="2" type="ORF">FC08_GL001047</name>
</gene>
<dbReference type="AlphaFoldDB" id="A0AAJ0LFS0"/>
<dbReference type="EMBL" id="AZDL01000004">
    <property type="protein sequence ID" value="KRK93306.1"/>
    <property type="molecule type" value="Genomic_DNA"/>
</dbReference>
<comment type="caution">
    <text evidence="2">The sequence shown here is derived from an EMBL/GenBank/DDBJ whole genome shotgun (WGS) entry which is preliminary data.</text>
</comment>
<dbReference type="Pfam" id="PF04474">
    <property type="entry name" value="DUF554"/>
    <property type="match status" value="1"/>
</dbReference>
<dbReference type="InterPro" id="IPR007563">
    <property type="entry name" value="DUF554"/>
</dbReference>
<accession>A0AAJ0LFS0</accession>
<proteinExistence type="predicted"/>
<evidence type="ECO:0000256" key="1">
    <source>
        <dbReference type="SAM" id="Phobius"/>
    </source>
</evidence>
<name>A0AAJ0LFS0_LATCU</name>
<evidence type="ECO:0000313" key="2">
    <source>
        <dbReference type="EMBL" id="KRK93306.1"/>
    </source>
</evidence>